<dbReference type="STRING" id="471704.A0A151IYH3"/>
<comment type="similarity">
    <text evidence="1">Belongs to the major facilitator superfamily.</text>
</comment>
<feature type="transmembrane region" description="Helical" evidence="2">
    <location>
        <begin position="154"/>
        <end position="175"/>
    </location>
</feature>
<dbReference type="Pfam" id="PF13347">
    <property type="entry name" value="MFS_2"/>
    <property type="match status" value="1"/>
</dbReference>
<evidence type="ECO:0000313" key="3">
    <source>
        <dbReference type="EMBL" id="KYN13504.1"/>
    </source>
</evidence>
<protein>
    <submittedName>
        <fullName evidence="3">Putative MFS-type transporter C19orf28 like protein</fullName>
    </submittedName>
</protein>
<dbReference type="InterPro" id="IPR036259">
    <property type="entry name" value="MFS_trans_sf"/>
</dbReference>
<feature type="transmembrane region" description="Helical" evidence="2">
    <location>
        <begin position="85"/>
        <end position="106"/>
    </location>
</feature>
<feature type="transmembrane region" description="Helical" evidence="2">
    <location>
        <begin position="253"/>
        <end position="277"/>
    </location>
</feature>
<keyword evidence="4" id="KW-1185">Reference proteome</keyword>
<name>A0A151IYH3_9HYME</name>
<feature type="transmembrane region" description="Helical" evidence="2">
    <location>
        <begin position="289"/>
        <end position="308"/>
    </location>
</feature>
<dbReference type="InterPro" id="IPR039672">
    <property type="entry name" value="MFS_2"/>
</dbReference>
<evidence type="ECO:0000256" key="1">
    <source>
        <dbReference type="ARBA" id="ARBA00008335"/>
    </source>
</evidence>
<keyword evidence="2" id="KW-0812">Transmembrane</keyword>
<accession>A0A151IYH3</accession>
<dbReference type="EMBL" id="KQ980763">
    <property type="protein sequence ID" value="KYN13504.1"/>
    <property type="molecule type" value="Genomic_DNA"/>
</dbReference>
<feature type="transmembrane region" description="Helical" evidence="2">
    <location>
        <begin position="53"/>
        <end position="73"/>
    </location>
</feature>
<organism evidence="3 4">
    <name type="scientific">Trachymyrmex cornetzi</name>
    <dbReference type="NCBI Taxonomy" id="471704"/>
    <lineage>
        <taxon>Eukaryota</taxon>
        <taxon>Metazoa</taxon>
        <taxon>Ecdysozoa</taxon>
        <taxon>Arthropoda</taxon>
        <taxon>Hexapoda</taxon>
        <taxon>Insecta</taxon>
        <taxon>Pterygota</taxon>
        <taxon>Neoptera</taxon>
        <taxon>Endopterygota</taxon>
        <taxon>Hymenoptera</taxon>
        <taxon>Apocrita</taxon>
        <taxon>Aculeata</taxon>
        <taxon>Formicoidea</taxon>
        <taxon>Formicidae</taxon>
        <taxon>Myrmicinae</taxon>
        <taxon>Trachymyrmex</taxon>
    </lineage>
</organism>
<feature type="transmembrane region" description="Helical" evidence="2">
    <location>
        <begin position="379"/>
        <end position="399"/>
    </location>
</feature>
<dbReference type="GO" id="GO:0005886">
    <property type="term" value="C:plasma membrane"/>
    <property type="evidence" value="ECO:0007669"/>
    <property type="project" value="TreeGrafter"/>
</dbReference>
<evidence type="ECO:0000313" key="4">
    <source>
        <dbReference type="Proteomes" id="UP000078492"/>
    </source>
</evidence>
<dbReference type="Proteomes" id="UP000078492">
    <property type="component" value="Unassembled WGS sequence"/>
</dbReference>
<sequence>MDNEQRPLVNSGRIAVSTKIAYALGHIFNDLAAAMWFSYTLIYLQRVALLEPIVAGAILLLGQVIDAIMTPIFGFLIDHYCKKKIWHIIGSVMVTLSFPVIFGGFVNSSTTIAMLLYVTSITIFQIGWAAVQISHLSMIPSLTNSVLARADLTAIRYSAQVGAAVIAFVVTWIILPTSGESMVQLDQQDDYKFRQNIVLVLTAFGLTATVFFHIFLKANLLEQTIYLKPDIEKSVKPSNVSLNRQISWIDVMVLLRVAMLYVASRLFITLATIYLPLYIEETKVNGKQALASVPLVSYVFSFTAALLLKYLNRICSTKACYFFGAIIGMTAAVVTEFVGNNSTVVYIVAILIGVGSSITMVTALSVTAELIGCRTERSAFVYSIVTFLDKIITGLVVIFIEKLRCNNKELCPTYNRDTLSIVCASSMILGLITLLSVSRSLT</sequence>
<feature type="transmembrane region" description="Helical" evidence="2">
    <location>
        <begin position="344"/>
        <end position="367"/>
    </location>
</feature>
<keyword evidence="2" id="KW-1133">Transmembrane helix</keyword>
<dbReference type="AlphaFoldDB" id="A0A151IYH3"/>
<dbReference type="Gene3D" id="1.20.1250.20">
    <property type="entry name" value="MFS general substrate transporter like domains"/>
    <property type="match status" value="1"/>
</dbReference>
<dbReference type="SUPFAM" id="SSF103473">
    <property type="entry name" value="MFS general substrate transporter"/>
    <property type="match status" value="1"/>
</dbReference>
<gene>
    <name evidence="3" type="ORF">ALC57_14321</name>
</gene>
<feature type="transmembrane region" description="Helical" evidence="2">
    <location>
        <begin position="195"/>
        <end position="216"/>
    </location>
</feature>
<proteinExistence type="inferred from homology"/>
<dbReference type="GO" id="GO:0008643">
    <property type="term" value="P:carbohydrate transport"/>
    <property type="evidence" value="ECO:0007669"/>
    <property type="project" value="InterPro"/>
</dbReference>
<evidence type="ECO:0000256" key="2">
    <source>
        <dbReference type="SAM" id="Phobius"/>
    </source>
</evidence>
<dbReference type="PANTHER" id="PTHR11328">
    <property type="entry name" value="MAJOR FACILITATOR SUPERFAMILY DOMAIN-CONTAINING PROTEIN"/>
    <property type="match status" value="1"/>
</dbReference>
<dbReference type="PANTHER" id="PTHR11328:SF49">
    <property type="entry name" value="MAJOR FACILITATOR SUPERFAMILY DOMAIN-CONTAINING PROTEIN 12-LIKE PROTEIN"/>
    <property type="match status" value="1"/>
</dbReference>
<dbReference type="GO" id="GO:0015293">
    <property type="term" value="F:symporter activity"/>
    <property type="evidence" value="ECO:0007669"/>
    <property type="project" value="InterPro"/>
</dbReference>
<feature type="transmembrane region" description="Helical" evidence="2">
    <location>
        <begin position="419"/>
        <end position="437"/>
    </location>
</feature>
<feature type="transmembrane region" description="Helical" evidence="2">
    <location>
        <begin position="112"/>
        <end position="133"/>
    </location>
</feature>
<feature type="transmembrane region" description="Helical" evidence="2">
    <location>
        <begin position="20"/>
        <end position="41"/>
    </location>
</feature>
<keyword evidence="2" id="KW-0472">Membrane</keyword>
<reference evidence="3 4" key="1">
    <citation type="submission" date="2015-09" db="EMBL/GenBank/DDBJ databases">
        <title>Trachymyrmex cornetzi WGS genome.</title>
        <authorList>
            <person name="Nygaard S."/>
            <person name="Hu H."/>
            <person name="Boomsma J."/>
            <person name="Zhang G."/>
        </authorList>
    </citation>
    <scope>NUCLEOTIDE SEQUENCE [LARGE SCALE GENOMIC DNA]</scope>
    <source>
        <strain evidence="3">Tcor2-1</strain>
        <tissue evidence="3">Whole body</tissue>
    </source>
</reference>
<feature type="transmembrane region" description="Helical" evidence="2">
    <location>
        <begin position="320"/>
        <end position="338"/>
    </location>
</feature>